<dbReference type="Gene3D" id="2.60.120.40">
    <property type="match status" value="1"/>
</dbReference>
<sequence length="211" mass="23183">MTDRHSQTFSRFLLLVIILWAVCVYCDTERSRDKRSDDHNPLETVVSGLSQQVTKMAAQLSTQLSQLSSLQTKFDASQKQVAFLAYNSADPFNVAAAGTLVYNVADINLGGGFDTVTGIFTAPTSGLYVFFINCMGASQTEDEDVGVLVDGKRVCACYTFSKEHHNLGSGLATVHVNAGQRAWVHVYRDSGRDVRGSYWNTFTGFLVKTDD</sequence>
<comment type="subcellular location">
    <subcellularLocation>
        <location evidence="1">Secreted</location>
    </subcellularLocation>
</comment>
<feature type="chain" id="PRO_5043019142" description="C1q domain-containing protein" evidence="3">
    <location>
        <begin position="29"/>
        <end position="211"/>
    </location>
</feature>
<comment type="caution">
    <text evidence="5">The sequence shown here is derived from an EMBL/GenBank/DDBJ whole genome shotgun (WGS) entry which is preliminary data.</text>
</comment>
<dbReference type="GO" id="GO:0005576">
    <property type="term" value="C:extracellular region"/>
    <property type="evidence" value="ECO:0007669"/>
    <property type="project" value="UniProtKB-SubCell"/>
</dbReference>
<protein>
    <recommendedName>
        <fullName evidence="4">C1q domain-containing protein</fullName>
    </recommendedName>
</protein>
<feature type="signal peptide" evidence="3">
    <location>
        <begin position="1"/>
        <end position="28"/>
    </location>
</feature>
<evidence type="ECO:0000256" key="1">
    <source>
        <dbReference type="ARBA" id="ARBA00004613"/>
    </source>
</evidence>
<dbReference type="AlphaFoldDB" id="A0AAN9GJW9"/>
<dbReference type="PANTHER" id="PTHR15427:SF2">
    <property type="entry name" value="EMILIN-3"/>
    <property type="match status" value="1"/>
</dbReference>
<dbReference type="PROSITE" id="PS50871">
    <property type="entry name" value="C1Q"/>
    <property type="match status" value="1"/>
</dbReference>
<accession>A0AAN9GJW9</accession>
<evidence type="ECO:0000256" key="2">
    <source>
        <dbReference type="ARBA" id="ARBA00022525"/>
    </source>
</evidence>
<dbReference type="SMART" id="SM00110">
    <property type="entry name" value="C1Q"/>
    <property type="match status" value="1"/>
</dbReference>
<dbReference type="InterPro" id="IPR050392">
    <property type="entry name" value="Collagen/C1q_domain"/>
</dbReference>
<dbReference type="Proteomes" id="UP001374579">
    <property type="component" value="Unassembled WGS sequence"/>
</dbReference>
<name>A0AAN9GJW9_9CAEN</name>
<proteinExistence type="predicted"/>
<evidence type="ECO:0000259" key="4">
    <source>
        <dbReference type="PROSITE" id="PS50871"/>
    </source>
</evidence>
<dbReference type="PANTHER" id="PTHR15427">
    <property type="entry name" value="EMILIN ELASTIN MICROFIBRIL INTERFACE-LOCATED PROTEIN ELASTIN MICROFIBRIL INTERFACER"/>
    <property type="match status" value="1"/>
</dbReference>
<keyword evidence="2" id="KW-0964">Secreted</keyword>
<dbReference type="EMBL" id="JBAMIC010000002">
    <property type="protein sequence ID" value="KAK7111528.1"/>
    <property type="molecule type" value="Genomic_DNA"/>
</dbReference>
<keyword evidence="3" id="KW-0732">Signal</keyword>
<gene>
    <name evidence="5" type="ORF">V1264_011141</name>
</gene>
<reference evidence="5 6" key="1">
    <citation type="submission" date="2024-02" db="EMBL/GenBank/DDBJ databases">
        <title>Chromosome-scale genome assembly of the rough periwinkle Littorina saxatilis.</title>
        <authorList>
            <person name="De Jode A."/>
            <person name="Faria R."/>
            <person name="Formenti G."/>
            <person name="Sims Y."/>
            <person name="Smith T.P."/>
            <person name="Tracey A."/>
            <person name="Wood J.M.D."/>
            <person name="Zagrodzka Z.B."/>
            <person name="Johannesson K."/>
            <person name="Butlin R.K."/>
            <person name="Leder E.H."/>
        </authorList>
    </citation>
    <scope>NUCLEOTIDE SEQUENCE [LARGE SCALE GENOMIC DNA]</scope>
    <source>
        <strain evidence="5">Snail1</strain>
        <tissue evidence="5">Muscle</tissue>
    </source>
</reference>
<evidence type="ECO:0000313" key="5">
    <source>
        <dbReference type="EMBL" id="KAK7111528.1"/>
    </source>
</evidence>
<dbReference type="SUPFAM" id="SSF49842">
    <property type="entry name" value="TNF-like"/>
    <property type="match status" value="1"/>
</dbReference>
<evidence type="ECO:0000313" key="6">
    <source>
        <dbReference type="Proteomes" id="UP001374579"/>
    </source>
</evidence>
<keyword evidence="6" id="KW-1185">Reference proteome</keyword>
<dbReference type="Pfam" id="PF00386">
    <property type="entry name" value="C1q"/>
    <property type="match status" value="1"/>
</dbReference>
<dbReference type="GO" id="GO:0031012">
    <property type="term" value="C:extracellular matrix"/>
    <property type="evidence" value="ECO:0007669"/>
    <property type="project" value="TreeGrafter"/>
</dbReference>
<evidence type="ECO:0000256" key="3">
    <source>
        <dbReference type="SAM" id="SignalP"/>
    </source>
</evidence>
<dbReference type="InterPro" id="IPR008983">
    <property type="entry name" value="Tumour_necrosis_fac-like_dom"/>
</dbReference>
<dbReference type="InterPro" id="IPR001073">
    <property type="entry name" value="C1q_dom"/>
</dbReference>
<organism evidence="5 6">
    <name type="scientific">Littorina saxatilis</name>
    <dbReference type="NCBI Taxonomy" id="31220"/>
    <lineage>
        <taxon>Eukaryota</taxon>
        <taxon>Metazoa</taxon>
        <taxon>Spiralia</taxon>
        <taxon>Lophotrochozoa</taxon>
        <taxon>Mollusca</taxon>
        <taxon>Gastropoda</taxon>
        <taxon>Caenogastropoda</taxon>
        <taxon>Littorinimorpha</taxon>
        <taxon>Littorinoidea</taxon>
        <taxon>Littorinidae</taxon>
        <taxon>Littorina</taxon>
    </lineage>
</organism>
<feature type="domain" description="C1q" evidence="4">
    <location>
        <begin position="76"/>
        <end position="211"/>
    </location>
</feature>